<feature type="coiled-coil region" evidence="1">
    <location>
        <begin position="92"/>
        <end position="140"/>
    </location>
</feature>
<feature type="region of interest" description="Disordered" evidence="2">
    <location>
        <begin position="277"/>
        <end position="305"/>
    </location>
</feature>
<dbReference type="Gene3D" id="1.10.287.1490">
    <property type="match status" value="1"/>
</dbReference>
<dbReference type="Proteomes" id="UP000823786">
    <property type="component" value="Unassembled WGS sequence"/>
</dbReference>
<name>A0ABS4EM15_9HYPH</name>
<evidence type="ECO:0000256" key="1">
    <source>
        <dbReference type="SAM" id="Coils"/>
    </source>
</evidence>
<evidence type="ECO:0000256" key="2">
    <source>
        <dbReference type="SAM" id="MobiDB-lite"/>
    </source>
</evidence>
<accession>A0ABS4EM15</accession>
<reference evidence="3 4" key="1">
    <citation type="submission" date="2021-03" db="EMBL/GenBank/DDBJ databases">
        <title>Genomic Encyclopedia of Type Strains, Phase IV (KMG-IV): sequencing the most valuable type-strain genomes for metagenomic binning, comparative biology and taxonomic classification.</title>
        <authorList>
            <person name="Goeker M."/>
        </authorList>
    </citation>
    <scope>NUCLEOTIDE SEQUENCE [LARGE SCALE GENOMIC DNA]</scope>
    <source>
        <strain evidence="3 4">DSM 26427</strain>
    </source>
</reference>
<comment type="caution">
    <text evidence="3">The sequence shown here is derived from an EMBL/GenBank/DDBJ whole genome shotgun (WGS) entry which is preliminary data.</text>
</comment>
<proteinExistence type="predicted"/>
<keyword evidence="1" id="KW-0175">Coiled coil</keyword>
<keyword evidence="4" id="KW-1185">Reference proteome</keyword>
<sequence>MIEFALLFALGFLTAAILGLLAAPVVHKRIVRFAEDRLKATMPLSPQEVRAQKDAARASYAAENARTSQTLKRERDKNVALLLQNGSVLKEAQRLAGENADLHAQLADMNVEAADLRSSTRQLEQNIERLKATLADVERDSVKKNIDIKTLTRQLDHVSADTDSLRIDVAAHDAEAENLKSRIAGLRDERENLRNELKAESTRARELEARLARDETRLRQFEAKLAREMAANADKDSFLERRASEIERLKAKVRDAGTDLRDASKALRAAGLTMPVRREKKPAAADLPTGGASSLDAGDGISVENSTSPVATIDLTVPAEYARNRAAALSERLLGSTTASHDDALREEIADIAATMVALTAAKEGQGSPIPALLKPAGARPDATGKSLASRAHDMLPPEHQ</sequence>
<dbReference type="InterPro" id="IPR019152">
    <property type="entry name" value="DUF2046"/>
</dbReference>
<dbReference type="Pfam" id="PF09755">
    <property type="entry name" value="DUF2046"/>
    <property type="match status" value="1"/>
</dbReference>
<protein>
    <submittedName>
        <fullName evidence="3">Nucleic acid-binding Zn-ribbon protein</fullName>
    </submittedName>
</protein>
<feature type="region of interest" description="Disordered" evidence="2">
    <location>
        <begin position="365"/>
        <end position="401"/>
    </location>
</feature>
<evidence type="ECO:0000313" key="3">
    <source>
        <dbReference type="EMBL" id="MBP1858960.1"/>
    </source>
</evidence>
<dbReference type="EMBL" id="JAGGJV010000004">
    <property type="protein sequence ID" value="MBP1858960.1"/>
    <property type="molecule type" value="Genomic_DNA"/>
</dbReference>
<dbReference type="RefSeq" id="WP_209852564.1">
    <property type="nucleotide sequence ID" value="NZ_JAGGJV010000004.1"/>
</dbReference>
<feature type="compositionally biased region" description="Basic and acidic residues" evidence="2">
    <location>
        <begin position="391"/>
        <end position="401"/>
    </location>
</feature>
<evidence type="ECO:0000313" key="4">
    <source>
        <dbReference type="Proteomes" id="UP000823786"/>
    </source>
</evidence>
<feature type="coiled-coil region" evidence="1">
    <location>
        <begin position="169"/>
        <end position="266"/>
    </location>
</feature>
<gene>
    <name evidence="3" type="ORF">J2Z75_002472</name>
</gene>
<organism evidence="3 4">
    <name type="scientific">Rhizobium herbae</name>
    <dbReference type="NCBI Taxonomy" id="508661"/>
    <lineage>
        <taxon>Bacteria</taxon>
        <taxon>Pseudomonadati</taxon>
        <taxon>Pseudomonadota</taxon>
        <taxon>Alphaproteobacteria</taxon>
        <taxon>Hyphomicrobiales</taxon>
        <taxon>Rhizobiaceae</taxon>
        <taxon>Rhizobium/Agrobacterium group</taxon>
        <taxon>Rhizobium</taxon>
    </lineage>
</organism>